<comment type="cofactor">
    <cofactor evidence="15">
        <name>[4Fe-4S] cluster</name>
        <dbReference type="ChEBI" id="CHEBI:49883"/>
    </cofactor>
    <text evidence="15">Binds 1 [4Fe-4S] cluster.</text>
</comment>
<gene>
    <name evidence="17" type="ORF">N791_13910</name>
</gene>
<dbReference type="SUPFAM" id="SSF54373">
    <property type="entry name" value="FAD-linked reductases, C-terminal domain"/>
    <property type="match status" value="1"/>
</dbReference>
<dbReference type="Pfam" id="PF13450">
    <property type="entry name" value="NAD_binding_8"/>
    <property type="match status" value="1"/>
</dbReference>
<dbReference type="AlphaFoldDB" id="A0A0A0M9Q9"/>
<comment type="subcellular location">
    <subcellularLocation>
        <location evidence="3">Membrane</location>
    </subcellularLocation>
</comment>
<evidence type="ECO:0000313" key="18">
    <source>
        <dbReference type="Proteomes" id="UP000030003"/>
    </source>
</evidence>
<dbReference type="eggNOG" id="COG0644">
    <property type="taxonomic scope" value="Bacteria"/>
</dbReference>
<evidence type="ECO:0000256" key="6">
    <source>
        <dbReference type="ARBA" id="ARBA00022723"/>
    </source>
</evidence>
<dbReference type="InterPro" id="IPR007859">
    <property type="entry name" value="ETF-QO/FixX_C"/>
</dbReference>
<keyword evidence="14" id="KW-0472">Membrane</keyword>
<evidence type="ECO:0000313" key="17">
    <source>
        <dbReference type="EMBL" id="KGO99793.1"/>
    </source>
</evidence>
<keyword evidence="9 15" id="KW-0249">Electron transport</keyword>
<dbReference type="InterPro" id="IPR040156">
    <property type="entry name" value="ETF-QO"/>
</dbReference>
<comment type="catalytic activity">
    <reaction evidence="15">
        <text>a ubiquinone + reduced [electron-transfer flavoprotein] = a ubiquinol + oxidized [electron-transfer flavoprotein] + H(+)</text>
        <dbReference type="Rhea" id="RHEA:24052"/>
        <dbReference type="Rhea" id="RHEA-COMP:9565"/>
        <dbReference type="Rhea" id="RHEA-COMP:9566"/>
        <dbReference type="Rhea" id="RHEA-COMP:10685"/>
        <dbReference type="Rhea" id="RHEA-COMP:10686"/>
        <dbReference type="ChEBI" id="CHEBI:15378"/>
        <dbReference type="ChEBI" id="CHEBI:16389"/>
        <dbReference type="ChEBI" id="CHEBI:17976"/>
        <dbReference type="ChEBI" id="CHEBI:57692"/>
        <dbReference type="ChEBI" id="CHEBI:58307"/>
        <dbReference type="EC" id="1.5.5.1"/>
    </reaction>
</comment>
<evidence type="ECO:0000256" key="10">
    <source>
        <dbReference type="ARBA" id="ARBA00023002"/>
    </source>
</evidence>
<evidence type="ECO:0000256" key="9">
    <source>
        <dbReference type="ARBA" id="ARBA00022982"/>
    </source>
</evidence>
<dbReference type="InterPro" id="IPR049398">
    <property type="entry name" value="ETF-QO/FixC_UQ-bd"/>
</dbReference>
<evidence type="ECO:0000256" key="12">
    <source>
        <dbReference type="ARBA" id="ARBA00023014"/>
    </source>
</evidence>
<keyword evidence="7 15" id="KW-0274">FAD</keyword>
<dbReference type="GO" id="GO:0016020">
    <property type="term" value="C:membrane"/>
    <property type="evidence" value="ECO:0007669"/>
    <property type="project" value="UniProtKB-SubCell"/>
</dbReference>
<comment type="caution">
    <text evidence="17">The sequence shown here is derived from an EMBL/GenBank/DDBJ whole genome shotgun (WGS) entry which is preliminary data.</text>
</comment>
<feature type="domain" description="4Fe-4S ferredoxin-type" evidence="16">
    <location>
        <begin position="462"/>
        <end position="497"/>
    </location>
</feature>
<name>A0A0A0M9Q9_9GAMM</name>
<dbReference type="SUPFAM" id="SSF51905">
    <property type="entry name" value="FAD/NAD(P)-binding domain"/>
    <property type="match status" value="1"/>
</dbReference>
<dbReference type="PANTHER" id="PTHR10617">
    <property type="entry name" value="ELECTRON TRANSFER FLAVOPROTEIN-UBIQUINONE OXIDOREDUCTASE"/>
    <property type="match status" value="1"/>
</dbReference>
<evidence type="ECO:0000256" key="4">
    <source>
        <dbReference type="ARBA" id="ARBA00022448"/>
    </source>
</evidence>
<dbReference type="Gene3D" id="3.30.70.20">
    <property type="match status" value="1"/>
</dbReference>
<keyword evidence="12 15" id="KW-0411">Iron-sulfur</keyword>
<keyword evidence="5 15" id="KW-0285">Flavoprotein</keyword>
<evidence type="ECO:0000256" key="8">
    <source>
        <dbReference type="ARBA" id="ARBA00022946"/>
    </source>
</evidence>
<keyword evidence="4 15" id="KW-0813">Transport</keyword>
<dbReference type="InterPro" id="IPR036188">
    <property type="entry name" value="FAD/NAD-bd_sf"/>
</dbReference>
<keyword evidence="8" id="KW-0809">Transit peptide</keyword>
<dbReference type="FunFam" id="3.30.70.20:FF:000015">
    <property type="entry name" value="Electron transfer flavoprotein-ubiquinone oxidoreductase"/>
    <property type="match status" value="1"/>
</dbReference>
<dbReference type="GO" id="GO:0051539">
    <property type="term" value="F:4 iron, 4 sulfur cluster binding"/>
    <property type="evidence" value="ECO:0007669"/>
    <property type="project" value="UniProtKB-UniRule"/>
</dbReference>
<dbReference type="GO" id="GO:0004174">
    <property type="term" value="F:electron-transferring-flavoprotein dehydrogenase activity"/>
    <property type="evidence" value="ECO:0007669"/>
    <property type="project" value="UniProtKB-UniRule"/>
</dbReference>
<accession>A0A0A0M9Q9</accession>
<evidence type="ECO:0000256" key="7">
    <source>
        <dbReference type="ARBA" id="ARBA00022827"/>
    </source>
</evidence>
<dbReference type="STRING" id="1385515.GCA_000423325_02050"/>
<dbReference type="GO" id="GO:0046872">
    <property type="term" value="F:metal ion binding"/>
    <property type="evidence" value="ECO:0007669"/>
    <property type="project" value="UniProtKB-KW"/>
</dbReference>
<dbReference type="SUPFAM" id="SSF54862">
    <property type="entry name" value="4Fe-4S ferredoxins"/>
    <property type="match status" value="1"/>
</dbReference>
<dbReference type="Gene3D" id="3.50.50.60">
    <property type="entry name" value="FAD/NAD(P)-binding domain"/>
    <property type="match status" value="1"/>
</dbReference>
<keyword evidence="18" id="KW-1185">Reference proteome</keyword>
<evidence type="ECO:0000256" key="13">
    <source>
        <dbReference type="ARBA" id="ARBA00023075"/>
    </source>
</evidence>
<keyword evidence="13 15" id="KW-0830">Ubiquinone</keyword>
<keyword evidence="6 15" id="KW-0479">Metal-binding</keyword>
<evidence type="ECO:0000256" key="2">
    <source>
        <dbReference type="ARBA" id="ARBA00002819"/>
    </source>
</evidence>
<evidence type="ECO:0000256" key="14">
    <source>
        <dbReference type="ARBA" id="ARBA00023136"/>
    </source>
</evidence>
<dbReference type="RefSeq" id="WP_027070723.1">
    <property type="nucleotide sequence ID" value="NZ_AVBH01000003.1"/>
</dbReference>
<dbReference type="Pfam" id="PF21162">
    <property type="entry name" value="ETFQO_UQ-bd"/>
    <property type="match status" value="1"/>
</dbReference>
<dbReference type="EC" id="1.5.5.1" evidence="15"/>
<dbReference type="eggNOG" id="COG2440">
    <property type="taxonomic scope" value="Bacteria"/>
</dbReference>
<evidence type="ECO:0000256" key="3">
    <source>
        <dbReference type="ARBA" id="ARBA00004370"/>
    </source>
</evidence>
<feature type="domain" description="4Fe-4S ferredoxin-type" evidence="16">
    <location>
        <begin position="501"/>
        <end position="530"/>
    </location>
</feature>
<evidence type="ECO:0000256" key="15">
    <source>
        <dbReference type="RuleBase" id="RU366068"/>
    </source>
</evidence>
<keyword evidence="11 15" id="KW-0408">Iron</keyword>
<proteinExistence type="predicted"/>
<evidence type="ECO:0000256" key="11">
    <source>
        <dbReference type="ARBA" id="ARBA00023004"/>
    </source>
</evidence>
<reference evidence="17 18" key="1">
    <citation type="submission" date="2013-08" db="EMBL/GenBank/DDBJ databases">
        <title>Genomic analysis of Lysobacter defluvii.</title>
        <authorList>
            <person name="Wang Q."/>
            <person name="Wang G."/>
        </authorList>
    </citation>
    <scope>NUCLEOTIDE SEQUENCE [LARGE SCALE GENOMIC DNA]</scope>
    <source>
        <strain evidence="17 18">IMMIB APB-9</strain>
    </source>
</reference>
<keyword evidence="10 15" id="KW-0560">Oxidoreductase</keyword>
<protein>
    <recommendedName>
        <fullName evidence="15">Electron transfer flavoprotein-ubiquinone oxidoreductase</fullName>
        <shortName evidence="15">ETF-QO</shortName>
        <ecNumber evidence="15">1.5.5.1</ecNumber>
    </recommendedName>
</protein>
<evidence type="ECO:0000259" key="16">
    <source>
        <dbReference type="PROSITE" id="PS51379"/>
    </source>
</evidence>
<organism evidence="17 18">
    <name type="scientific">Lysobacter defluvii IMMIB APB-9 = DSM 18482</name>
    <dbReference type="NCBI Taxonomy" id="1385515"/>
    <lineage>
        <taxon>Bacteria</taxon>
        <taxon>Pseudomonadati</taxon>
        <taxon>Pseudomonadota</taxon>
        <taxon>Gammaproteobacteria</taxon>
        <taxon>Lysobacterales</taxon>
        <taxon>Lysobacteraceae</taxon>
        <taxon>Novilysobacter</taxon>
    </lineage>
</organism>
<dbReference type="EMBL" id="AVBH01000003">
    <property type="protein sequence ID" value="KGO99793.1"/>
    <property type="molecule type" value="Genomic_DNA"/>
</dbReference>
<comment type="cofactor">
    <cofactor evidence="1 15">
        <name>FAD</name>
        <dbReference type="ChEBI" id="CHEBI:57692"/>
    </cofactor>
</comment>
<sequence length="541" mass="58658">MNDPTQAPETERDVMEYDVITVGAGPAGLAFAIRLKQLDPEINVCVIEKGATVGAHILSGAVIETGPLDELLPGWRDNPPPVCVDAKEDEFWLLSKDGGRKLPVPPGMNNHGNVIVSLGAMCAWLAPQAEALGVDVFPGFAAAETLHDEDGAVTGVRIGDMGVAKDGSHKPGYTQGIDIKAKVTVLAEGARGHLTKRLVKRFALDAESDPQGYSIGIKELWQVPEERTSPGKIVHSFGWPADKSTYGGSFIYHLDKGRIAIGYVTGLDYEDPEYRPWEAFQQFKHHPMVKPLLEGGEIISAGARAIVTGGYQSLPRVEMPGALLIGDTAGLLNVPKVKGTHQAIRSGMLAAEHLAANALSPKGFDAKLRDSAVMAELKSVRNIKPGFKKGLWMGILNAGWETITGGRSPWTLKNRADWSSLEKLAEYEAPDRGWVDRDLAPRDRLAGVYFAATDHDEDQPVHLIVHDTSICVERCTVEYGNPCTRFCPAGVYEMVEDEGGRRLQINAANCVHCKTCDIKDPYEIITWVTPEGGAGPNYQNL</sequence>
<dbReference type="PANTHER" id="PTHR10617:SF107">
    <property type="entry name" value="ELECTRON TRANSFER FLAVOPROTEIN-UBIQUINONE OXIDOREDUCTASE, MITOCHONDRIAL"/>
    <property type="match status" value="1"/>
</dbReference>
<dbReference type="Pfam" id="PF05187">
    <property type="entry name" value="Fer4_ETF_QO"/>
    <property type="match status" value="1"/>
</dbReference>
<evidence type="ECO:0000256" key="1">
    <source>
        <dbReference type="ARBA" id="ARBA00001974"/>
    </source>
</evidence>
<dbReference type="Gene3D" id="3.30.9.90">
    <property type="match status" value="1"/>
</dbReference>
<dbReference type="PROSITE" id="PS51379">
    <property type="entry name" value="4FE4S_FER_2"/>
    <property type="match status" value="2"/>
</dbReference>
<dbReference type="InterPro" id="IPR017896">
    <property type="entry name" value="4Fe4S_Fe-S-bd"/>
</dbReference>
<comment type="function">
    <text evidence="2 15">Accepts electrons from ETF and reduces ubiquinone.</text>
</comment>
<dbReference type="OrthoDB" id="9766632at2"/>
<dbReference type="Proteomes" id="UP000030003">
    <property type="component" value="Unassembled WGS sequence"/>
</dbReference>
<evidence type="ECO:0000256" key="5">
    <source>
        <dbReference type="ARBA" id="ARBA00022630"/>
    </source>
</evidence>